<evidence type="ECO:0000256" key="5">
    <source>
        <dbReference type="PROSITE-ProRule" id="PRU10099"/>
    </source>
</evidence>
<feature type="domain" description="L-asparaginase N-terminal" evidence="8">
    <location>
        <begin position="46"/>
        <end position="229"/>
    </location>
</feature>
<dbReference type="InterPro" id="IPR004550">
    <property type="entry name" value="AsnASE_II"/>
</dbReference>
<dbReference type="PROSITE" id="PS51732">
    <property type="entry name" value="ASN_GLN_ASE_3"/>
    <property type="match status" value="1"/>
</dbReference>
<dbReference type="FunFam" id="3.40.50.1170:FF:000001">
    <property type="entry name" value="L-asparaginase 2"/>
    <property type="match status" value="1"/>
</dbReference>
<dbReference type="EMBL" id="CP015136">
    <property type="protein sequence ID" value="AMY12467.1"/>
    <property type="molecule type" value="Genomic_DNA"/>
</dbReference>
<sequence precursor="true">MRKISLSALLCLVTVAMPAMAGQGAAPSTPAAVTQPATTPASPLPRVRLVATGGTISNRRGGRLTAAEIVASVPGLADVAAVESEQFANVASAEITLDQWLALARRLNAIFRDDPSLSGIVVTSGTDTLEELAYFLHLTVRDRRPVVVTGSMRNPSQVGYEGPANLLASVRVAADARAAGRGVLVVLNDEINGARDVTKTDALRLNTFASRSFGALGVVDADRVVFRRTAEGRHTAASEFDVGTIETLPRVDVFLVYQGAPGDLIKTAIDLGARGVVLATAGAGATSGTQDQGVAYAREKGVPVVATTRAGSGRVAGPRDRSAATGSRRIVGGDLSAVKARVLLMLALTRTTEIAELQRIFEEY</sequence>
<dbReference type="Pfam" id="PF17763">
    <property type="entry name" value="Asparaginase_C"/>
    <property type="match status" value="1"/>
</dbReference>
<dbReference type="Pfam" id="PF00710">
    <property type="entry name" value="Asparaginase"/>
    <property type="match status" value="1"/>
</dbReference>
<evidence type="ECO:0000313" key="10">
    <source>
        <dbReference type="EMBL" id="AMY12467.1"/>
    </source>
</evidence>
<feature type="binding site" evidence="4">
    <location>
        <begin position="126"/>
        <end position="127"/>
    </location>
    <ligand>
        <name>substrate</name>
    </ligand>
</feature>
<feature type="signal peptide" evidence="7">
    <location>
        <begin position="1"/>
        <end position="21"/>
    </location>
</feature>
<dbReference type="InterPro" id="IPR040919">
    <property type="entry name" value="Asparaginase_C"/>
</dbReference>
<dbReference type="InterPro" id="IPR027473">
    <property type="entry name" value="L-asparaginase_C"/>
</dbReference>
<reference evidence="11" key="2">
    <citation type="submission" date="2016-04" db="EMBL/GenBank/DDBJ databases">
        <title>First Complete Genome Sequence of a Subdivision 6 Acidobacterium.</title>
        <authorList>
            <person name="Huang S."/>
            <person name="Vieira S."/>
            <person name="Bunk B."/>
            <person name="Riedel T."/>
            <person name="Sproeer C."/>
            <person name="Overmann J."/>
        </authorList>
    </citation>
    <scope>NUCLEOTIDE SEQUENCE [LARGE SCALE GENOMIC DNA]</scope>
    <source>
        <strain evidence="11">DSM 100886 HEG_-6_39</strain>
    </source>
</reference>
<dbReference type="InterPro" id="IPR020827">
    <property type="entry name" value="Asparaginase/glutaminase_AS1"/>
</dbReference>
<dbReference type="STRING" id="1855912.LuPra_05742"/>
<feature type="compositionally biased region" description="Low complexity" evidence="6">
    <location>
        <begin position="24"/>
        <end position="41"/>
    </location>
</feature>
<dbReference type="Proteomes" id="UP000076079">
    <property type="component" value="Chromosome"/>
</dbReference>
<proteinExistence type="inferred from homology"/>
<dbReference type="PATRIC" id="fig|1813736.3.peg.6032"/>
<dbReference type="PRINTS" id="PR00139">
    <property type="entry name" value="ASNGLNASE"/>
</dbReference>
<dbReference type="InterPro" id="IPR027474">
    <property type="entry name" value="L-asparaginase_N"/>
</dbReference>
<comment type="similarity">
    <text evidence="1">Belongs to the asparaginase 1 family.</text>
</comment>
<evidence type="ECO:0000256" key="7">
    <source>
        <dbReference type="SAM" id="SignalP"/>
    </source>
</evidence>
<evidence type="ECO:0000313" key="11">
    <source>
        <dbReference type="Proteomes" id="UP000076079"/>
    </source>
</evidence>
<dbReference type="Gene3D" id="3.40.50.40">
    <property type="match status" value="1"/>
</dbReference>
<evidence type="ECO:0000259" key="8">
    <source>
        <dbReference type="Pfam" id="PF00710"/>
    </source>
</evidence>
<dbReference type="SMART" id="SM00870">
    <property type="entry name" value="Asparaginase"/>
    <property type="match status" value="1"/>
</dbReference>
<feature type="active site" evidence="5">
    <location>
        <position position="55"/>
    </location>
</feature>
<dbReference type="AlphaFoldDB" id="A0A143PUP8"/>
<feature type="region of interest" description="Disordered" evidence="6">
    <location>
        <begin position="24"/>
        <end position="43"/>
    </location>
</feature>
<evidence type="ECO:0000256" key="3">
    <source>
        <dbReference type="PIRSR" id="PIRSR001220-1"/>
    </source>
</evidence>
<name>A0A143PUP8_LUTPR</name>
<keyword evidence="7" id="KW-0732">Signal</keyword>
<dbReference type="OrthoDB" id="9788068at2"/>
<dbReference type="PIRSF" id="PIRSF500176">
    <property type="entry name" value="L_ASNase"/>
    <property type="match status" value="1"/>
</dbReference>
<organism evidence="10 11">
    <name type="scientific">Luteitalea pratensis</name>
    <dbReference type="NCBI Taxonomy" id="1855912"/>
    <lineage>
        <taxon>Bacteria</taxon>
        <taxon>Pseudomonadati</taxon>
        <taxon>Acidobacteriota</taxon>
        <taxon>Vicinamibacteria</taxon>
        <taxon>Vicinamibacterales</taxon>
        <taxon>Vicinamibacteraceae</taxon>
        <taxon>Luteitalea</taxon>
    </lineage>
</organism>
<gene>
    <name evidence="10" type="primary">ansB</name>
    <name evidence="10" type="ORF">LuPra_05742</name>
</gene>
<dbReference type="PROSITE" id="PS00144">
    <property type="entry name" value="ASN_GLN_ASE_1"/>
    <property type="match status" value="1"/>
</dbReference>
<evidence type="ECO:0000259" key="9">
    <source>
        <dbReference type="Pfam" id="PF17763"/>
    </source>
</evidence>
<feature type="domain" description="Asparaginase/glutaminase C-terminal" evidence="9">
    <location>
        <begin position="250"/>
        <end position="361"/>
    </location>
</feature>
<reference evidence="10 11" key="1">
    <citation type="journal article" date="2016" name="Genome Announc.">
        <title>First Complete Genome Sequence of a Subdivision 6 Acidobacterium Strain.</title>
        <authorList>
            <person name="Huang S."/>
            <person name="Vieira S."/>
            <person name="Bunk B."/>
            <person name="Riedel T."/>
            <person name="Sproer C."/>
            <person name="Overmann J."/>
        </authorList>
    </citation>
    <scope>NUCLEOTIDE SEQUENCE [LARGE SCALE GENOMIC DNA]</scope>
    <source>
        <strain evidence="11">DSM 100886 HEG_-6_39</strain>
    </source>
</reference>
<protein>
    <submittedName>
        <fullName evidence="10">L-asparaginase</fullName>
        <ecNumber evidence="10">3.5.1.1</ecNumber>
    </submittedName>
</protein>
<dbReference type="GO" id="GO:0006528">
    <property type="term" value="P:asparagine metabolic process"/>
    <property type="evidence" value="ECO:0007669"/>
    <property type="project" value="InterPro"/>
</dbReference>
<evidence type="ECO:0000256" key="6">
    <source>
        <dbReference type="SAM" id="MobiDB-lite"/>
    </source>
</evidence>
<dbReference type="CDD" id="cd08964">
    <property type="entry name" value="L-asparaginase_II"/>
    <property type="match status" value="1"/>
</dbReference>
<accession>A0A143PUP8</accession>
<feature type="active site" description="O-isoaspartyl threonine intermediate" evidence="3">
    <location>
        <position position="55"/>
    </location>
</feature>
<evidence type="ECO:0000256" key="4">
    <source>
        <dbReference type="PIRSR" id="PIRSR001220-2"/>
    </source>
</evidence>
<dbReference type="KEGG" id="abac:LuPra_05742"/>
<feature type="chain" id="PRO_5007512002" evidence="7">
    <location>
        <begin position="22"/>
        <end position="364"/>
    </location>
</feature>
<dbReference type="EC" id="3.5.1.1" evidence="10"/>
<keyword evidence="11" id="KW-1185">Reference proteome</keyword>
<dbReference type="Gene3D" id="3.40.50.1170">
    <property type="entry name" value="L-asparaginase, N-terminal domain"/>
    <property type="match status" value="1"/>
</dbReference>
<dbReference type="GO" id="GO:0004067">
    <property type="term" value="F:asparaginase activity"/>
    <property type="evidence" value="ECO:0007669"/>
    <property type="project" value="UniProtKB-UniRule"/>
</dbReference>
<dbReference type="InterPro" id="IPR036152">
    <property type="entry name" value="Asp/glu_Ase-like_sf"/>
</dbReference>
<dbReference type="SUPFAM" id="SSF53774">
    <property type="entry name" value="Glutaminase/Asparaginase"/>
    <property type="match status" value="1"/>
</dbReference>
<dbReference type="PIRSF" id="PIRSF001220">
    <property type="entry name" value="L-ASNase_gatD"/>
    <property type="match status" value="1"/>
</dbReference>
<dbReference type="SFLD" id="SFLDS00057">
    <property type="entry name" value="Glutaminase/Asparaginase"/>
    <property type="match status" value="1"/>
</dbReference>
<keyword evidence="2 10" id="KW-0378">Hydrolase</keyword>
<dbReference type="InterPro" id="IPR006034">
    <property type="entry name" value="Asparaginase/glutaminase-like"/>
</dbReference>
<dbReference type="InterPro" id="IPR037152">
    <property type="entry name" value="L-asparaginase_N_sf"/>
</dbReference>
<evidence type="ECO:0000256" key="1">
    <source>
        <dbReference type="ARBA" id="ARBA00010518"/>
    </source>
</evidence>
<dbReference type="PANTHER" id="PTHR11707">
    <property type="entry name" value="L-ASPARAGINASE"/>
    <property type="match status" value="1"/>
</dbReference>
<dbReference type="RefSeq" id="WP_110173923.1">
    <property type="nucleotide sequence ID" value="NZ_CP015136.1"/>
</dbReference>
<evidence type="ECO:0000256" key="2">
    <source>
        <dbReference type="ARBA" id="ARBA00022801"/>
    </source>
</evidence>
<feature type="binding site" evidence="4">
    <location>
        <position position="92"/>
    </location>
    <ligand>
        <name>substrate</name>
    </ligand>
</feature>
<dbReference type="PANTHER" id="PTHR11707:SF28">
    <property type="entry name" value="60 KDA LYSOPHOSPHOLIPASE"/>
    <property type="match status" value="1"/>
</dbReference>